<evidence type="ECO:0000256" key="8">
    <source>
        <dbReference type="HAMAP-Rule" id="MF_01207"/>
    </source>
</evidence>
<dbReference type="GO" id="GO:0016679">
    <property type="term" value="F:oxidoreductase activity, acting on diphenols and related substances as donors"/>
    <property type="evidence" value="ECO:0007669"/>
    <property type="project" value="TreeGrafter"/>
</dbReference>
<feature type="transmembrane region" description="Helical" evidence="8">
    <location>
        <begin position="109"/>
        <end position="127"/>
    </location>
</feature>
<evidence type="ECO:0000259" key="9">
    <source>
        <dbReference type="Pfam" id="PF01794"/>
    </source>
</evidence>
<dbReference type="GO" id="GO:0010181">
    <property type="term" value="F:FMN binding"/>
    <property type="evidence" value="ECO:0007669"/>
    <property type="project" value="UniProtKB-UniRule"/>
</dbReference>
<dbReference type="AlphaFoldDB" id="A0A3S4QT53"/>
<feature type="transmembrane region" description="Helical" evidence="8">
    <location>
        <begin position="5"/>
        <end position="26"/>
    </location>
</feature>
<dbReference type="Proteomes" id="UP001158500">
    <property type="component" value="Unassembled WGS sequence"/>
</dbReference>
<dbReference type="EMBL" id="JAAMRD010000021">
    <property type="protein sequence ID" value="MBA1306822.1"/>
    <property type="molecule type" value="Genomic_DNA"/>
</dbReference>
<comment type="function">
    <text evidence="8">Part of the MsrPQ system that repairs oxidized periplasmic proteins containing methionine sulfoxide residues (Met-O), using respiratory chain electrons. Thus protects these proteins from oxidative-stress damage caused by reactive species of oxygen and chlorine generated by the host defense mechanisms. MsrPQ is essential for the maintenance of envelope integrity under bleach stress, rescuing a wide series of structurally unrelated periplasmic proteins from methionine oxidation. MsrQ provides electrons for reduction to the reductase catalytic subunit MsrP, using the quinone pool of the respiratory chain.</text>
</comment>
<feature type="transmembrane region" description="Helical" evidence="8">
    <location>
        <begin position="46"/>
        <end position="63"/>
    </location>
</feature>
<evidence type="ECO:0000256" key="2">
    <source>
        <dbReference type="ARBA" id="ARBA00022448"/>
    </source>
</evidence>
<reference evidence="10" key="1">
    <citation type="submission" date="2020-02" db="EMBL/GenBank/DDBJ databases">
        <title>Synteny-based analysis reveals conserved mechanism for high triclosan tolerance in Pseudomonas, as well as instances of horizontal transfer.</title>
        <authorList>
            <person name="Mcfarland A.G."/>
            <person name="Bertucci H.K."/>
            <person name="Litmann E."/>
            <person name="Shen J."/>
            <person name="Huttenhower C."/>
            <person name="Hartmann E.M."/>
        </authorList>
    </citation>
    <scope>NUCLEOTIDE SEQUENCE</scope>
    <source>
        <strain evidence="10">109A1</strain>
    </source>
</reference>
<dbReference type="Pfam" id="PF01794">
    <property type="entry name" value="Ferric_reduct"/>
    <property type="match status" value="1"/>
</dbReference>
<reference evidence="11" key="2">
    <citation type="submission" date="2022-09" db="EMBL/GenBank/DDBJ databases">
        <title>Intensive care unit water sources are persistently colonized with multi-drug resistant bacteria and are the site of extensive horizontal gene transfer of antibiotic resistance genes.</title>
        <authorList>
            <person name="Diorio-Toth L."/>
        </authorList>
    </citation>
    <scope>NUCLEOTIDE SEQUENCE</scope>
    <source>
        <strain evidence="12">GD03947</strain>
        <strain evidence="11">GD04147</strain>
    </source>
</reference>
<evidence type="ECO:0000256" key="5">
    <source>
        <dbReference type="ARBA" id="ARBA00022989"/>
    </source>
</evidence>
<dbReference type="InterPro" id="IPR022837">
    <property type="entry name" value="MsrQ-like"/>
</dbReference>
<dbReference type="GO" id="GO:0046872">
    <property type="term" value="F:metal ion binding"/>
    <property type="evidence" value="ECO:0007669"/>
    <property type="project" value="UniProtKB-KW"/>
</dbReference>
<keyword evidence="8" id="KW-0288">FMN</keyword>
<proteinExistence type="inferred from homology"/>
<evidence type="ECO:0000256" key="7">
    <source>
        <dbReference type="ARBA" id="ARBA00023136"/>
    </source>
</evidence>
<dbReference type="GO" id="GO:0009055">
    <property type="term" value="F:electron transfer activity"/>
    <property type="evidence" value="ECO:0007669"/>
    <property type="project" value="UniProtKB-UniRule"/>
</dbReference>
<evidence type="ECO:0000313" key="12">
    <source>
        <dbReference type="EMBL" id="MDH1238671.1"/>
    </source>
</evidence>
<comment type="cofactor">
    <cofactor evidence="8">
        <name>heme b</name>
        <dbReference type="ChEBI" id="CHEBI:60344"/>
    </cofactor>
    <text evidence="8">Binds 1 heme b (iron(II)-protoporphyrin IX) group per subunit.</text>
</comment>
<name>A0A3S4QT53_STUST</name>
<feature type="domain" description="Ferric oxidoreductase" evidence="9">
    <location>
        <begin position="43"/>
        <end position="155"/>
    </location>
</feature>
<dbReference type="Proteomes" id="UP001138621">
    <property type="component" value="Unassembled WGS sequence"/>
</dbReference>
<keyword evidence="6 8" id="KW-0408">Iron</keyword>
<accession>A0A3S4QT53</accession>
<dbReference type="NCBIfam" id="NF003831">
    <property type="entry name" value="PRK05419.1-2"/>
    <property type="match status" value="1"/>
</dbReference>
<keyword evidence="8" id="KW-1003">Cell membrane</keyword>
<feature type="transmembrane region" description="Helical" evidence="8">
    <location>
        <begin position="75"/>
        <end position="97"/>
    </location>
</feature>
<dbReference type="PANTHER" id="PTHR36964">
    <property type="entry name" value="PROTEIN-METHIONINE-SULFOXIDE REDUCTASE HEME-BINDING SUBUNIT MSRQ"/>
    <property type="match status" value="1"/>
</dbReference>
<evidence type="ECO:0000313" key="11">
    <source>
        <dbReference type="EMBL" id="MDH0146462.1"/>
    </source>
</evidence>
<comment type="similarity">
    <text evidence="8">Belongs to the MsrQ family.</text>
</comment>
<keyword evidence="8" id="KW-0285">Flavoprotein</keyword>
<dbReference type="HAMAP" id="MF_01207">
    <property type="entry name" value="MsrQ"/>
    <property type="match status" value="1"/>
</dbReference>
<dbReference type="EMBL" id="JAOCAE010000027">
    <property type="protein sequence ID" value="MDH1238671.1"/>
    <property type="molecule type" value="Genomic_DNA"/>
</dbReference>
<keyword evidence="8" id="KW-0249">Electron transport</keyword>
<dbReference type="GO" id="GO:0030091">
    <property type="term" value="P:protein repair"/>
    <property type="evidence" value="ECO:0007669"/>
    <property type="project" value="UniProtKB-UniRule"/>
</dbReference>
<comment type="subcellular location">
    <subcellularLocation>
        <location evidence="8">Cell membrane</location>
        <topology evidence="8">Multi-pass membrane protein</topology>
    </subcellularLocation>
    <subcellularLocation>
        <location evidence="1">Membrane</location>
        <topology evidence="1">Multi-pass membrane protein</topology>
    </subcellularLocation>
</comment>
<feature type="transmembrane region" description="Helical" evidence="8">
    <location>
        <begin position="147"/>
        <end position="164"/>
    </location>
</feature>
<evidence type="ECO:0000313" key="13">
    <source>
        <dbReference type="Proteomes" id="UP001138621"/>
    </source>
</evidence>
<dbReference type="RefSeq" id="WP_017245532.1">
    <property type="nucleotide sequence ID" value="NZ_CAJFAG010000006.1"/>
</dbReference>
<dbReference type="GO" id="GO:0020037">
    <property type="term" value="F:heme binding"/>
    <property type="evidence" value="ECO:0007669"/>
    <property type="project" value="UniProtKB-UniRule"/>
</dbReference>
<organism evidence="10 13">
    <name type="scientific">Stutzerimonas stutzeri</name>
    <name type="common">Pseudomonas stutzeri</name>
    <dbReference type="NCBI Taxonomy" id="316"/>
    <lineage>
        <taxon>Bacteria</taxon>
        <taxon>Pseudomonadati</taxon>
        <taxon>Pseudomonadota</taxon>
        <taxon>Gammaproteobacteria</taxon>
        <taxon>Pseudomonadales</taxon>
        <taxon>Pseudomonadaceae</taxon>
        <taxon>Stutzerimonas</taxon>
    </lineage>
</organism>
<feature type="transmembrane region" description="Helical" evidence="8">
    <location>
        <begin position="170"/>
        <end position="193"/>
    </location>
</feature>
<evidence type="ECO:0000313" key="10">
    <source>
        <dbReference type="EMBL" id="MBA1306822.1"/>
    </source>
</evidence>
<keyword evidence="8" id="KW-0479">Metal-binding</keyword>
<keyword evidence="5 8" id="KW-1133">Transmembrane helix</keyword>
<keyword evidence="3 8" id="KW-0349">Heme</keyword>
<comment type="caution">
    <text evidence="10">The sequence shown here is derived from an EMBL/GenBank/DDBJ whole genome shotgun (WGS) entry which is preliminary data.</text>
</comment>
<dbReference type="PANTHER" id="PTHR36964:SF1">
    <property type="entry name" value="PROTEIN-METHIONINE-SULFOXIDE REDUCTASE HEME-BINDING SUBUNIT MSRQ"/>
    <property type="match status" value="1"/>
</dbReference>
<comment type="subunit">
    <text evidence="8">Heterodimer of a catalytic subunit (MsrP) and a heme-binding subunit (MsrQ).</text>
</comment>
<dbReference type="EMBL" id="JAODZE010000008">
    <property type="protein sequence ID" value="MDH0146462.1"/>
    <property type="molecule type" value="Genomic_DNA"/>
</dbReference>
<keyword evidence="7 8" id="KW-0472">Membrane</keyword>
<evidence type="ECO:0000256" key="3">
    <source>
        <dbReference type="ARBA" id="ARBA00022617"/>
    </source>
</evidence>
<gene>
    <name evidence="8 10" type="primary">msrQ</name>
    <name evidence="10" type="ORF">G7024_20715</name>
    <name evidence="12" type="ORF">N5C32_21810</name>
    <name evidence="11" type="ORF">N7335_08670</name>
</gene>
<protein>
    <recommendedName>
        <fullName evidence="8">Protein-methionine-sulfoxide reductase heme-binding subunit MsrQ</fullName>
    </recommendedName>
    <alternativeName>
        <fullName evidence="8">Flavocytochrome MsrQ</fullName>
    </alternativeName>
</protein>
<comment type="cofactor">
    <cofactor evidence="8">
        <name>FMN</name>
        <dbReference type="ChEBI" id="CHEBI:58210"/>
    </cofactor>
    <text evidence="8">Binds 1 FMN per subunit.</text>
</comment>
<sequence length="210" mass="23675">MRYPWWRLCVFLCAASVPVYWLYLAWTLALGPDPGKVLVDNLGQGALVLLLLTLAMTPLQRVTGWGGWLAVRRQLGLWCFSYALLHLASYLFFLLGAEFSRLPEELSERPYILVGMLGLLGLTVLAATSSRWSMRRLGKRWKTLHQLIYVIVIVVLLHMLWVVRADAGRWALYAGVAAILLALRFPAAASALGRVRTRKNKVRNKTEING</sequence>
<evidence type="ECO:0000256" key="6">
    <source>
        <dbReference type="ARBA" id="ARBA00023004"/>
    </source>
</evidence>
<dbReference type="InterPro" id="IPR013130">
    <property type="entry name" value="Fe3_Rdtase_TM_dom"/>
</dbReference>
<evidence type="ECO:0000256" key="1">
    <source>
        <dbReference type="ARBA" id="ARBA00004141"/>
    </source>
</evidence>
<evidence type="ECO:0000256" key="4">
    <source>
        <dbReference type="ARBA" id="ARBA00022692"/>
    </source>
</evidence>
<dbReference type="GO" id="GO:0005886">
    <property type="term" value="C:plasma membrane"/>
    <property type="evidence" value="ECO:0007669"/>
    <property type="project" value="UniProtKB-SubCell"/>
</dbReference>
<dbReference type="Proteomes" id="UP001158076">
    <property type="component" value="Unassembled WGS sequence"/>
</dbReference>
<keyword evidence="2 8" id="KW-0813">Transport</keyword>
<keyword evidence="4 8" id="KW-0812">Transmembrane</keyword>